<dbReference type="Pfam" id="PF00691">
    <property type="entry name" value="OmpA"/>
    <property type="match status" value="1"/>
</dbReference>
<accession>A0A2P6AUM7</accession>
<keyword evidence="7" id="KW-1185">Reference proteome</keyword>
<gene>
    <name evidence="6" type="ORF">C5O18_01735</name>
</gene>
<name>A0A2P6AUM7_9GAMM</name>
<evidence type="ECO:0000256" key="3">
    <source>
        <dbReference type="ARBA" id="ARBA00023237"/>
    </source>
</evidence>
<dbReference type="PROSITE" id="PS51123">
    <property type="entry name" value="OMPA_2"/>
    <property type="match status" value="1"/>
</dbReference>
<evidence type="ECO:0000256" key="2">
    <source>
        <dbReference type="ARBA" id="ARBA00023136"/>
    </source>
</evidence>
<dbReference type="PRINTS" id="PR01021">
    <property type="entry name" value="OMPADOMAIN"/>
</dbReference>
<dbReference type="PANTHER" id="PTHR30329">
    <property type="entry name" value="STATOR ELEMENT OF FLAGELLAR MOTOR COMPLEX"/>
    <property type="match status" value="1"/>
</dbReference>
<dbReference type="RefSeq" id="WP_105191152.1">
    <property type="nucleotide sequence ID" value="NZ_PTQZ01000017.1"/>
</dbReference>
<dbReference type="CDD" id="cd07185">
    <property type="entry name" value="OmpA_C-like"/>
    <property type="match status" value="1"/>
</dbReference>
<evidence type="ECO:0000259" key="5">
    <source>
        <dbReference type="PROSITE" id="PS51123"/>
    </source>
</evidence>
<evidence type="ECO:0000256" key="1">
    <source>
        <dbReference type="ARBA" id="ARBA00004442"/>
    </source>
</evidence>
<dbReference type="EMBL" id="PTQZ01000017">
    <property type="protein sequence ID" value="PQA50816.1"/>
    <property type="molecule type" value="Genomic_DNA"/>
</dbReference>
<dbReference type="InterPro" id="IPR006664">
    <property type="entry name" value="OMP_bac"/>
</dbReference>
<dbReference type="InterPro" id="IPR050330">
    <property type="entry name" value="Bact_OuterMem_StrucFunc"/>
</dbReference>
<keyword evidence="3" id="KW-0998">Cell outer membrane</keyword>
<comment type="subcellular location">
    <subcellularLocation>
        <location evidence="1">Cell outer membrane</location>
    </subcellularLocation>
</comment>
<evidence type="ECO:0000313" key="6">
    <source>
        <dbReference type="EMBL" id="PQA50816.1"/>
    </source>
</evidence>
<comment type="caution">
    <text evidence="6">The sequence shown here is derived from an EMBL/GenBank/DDBJ whole genome shotgun (WGS) entry which is preliminary data.</text>
</comment>
<dbReference type="Gene3D" id="3.30.1330.60">
    <property type="entry name" value="OmpA-like domain"/>
    <property type="match status" value="1"/>
</dbReference>
<dbReference type="PRINTS" id="PR01023">
    <property type="entry name" value="NAFLGMOTY"/>
</dbReference>
<dbReference type="SUPFAM" id="SSF103088">
    <property type="entry name" value="OmpA-like"/>
    <property type="match status" value="1"/>
</dbReference>
<dbReference type="PROSITE" id="PS51257">
    <property type="entry name" value="PROKAR_LIPOPROTEIN"/>
    <property type="match status" value="1"/>
</dbReference>
<reference evidence="7" key="1">
    <citation type="submission" date="2018-02" db="EMBL/GenBank/DDBJ databases">
        <title>Genome sequencing of Solimonas sp. HR-BB.</title>
        <authorList>
            <person name="Lee Y."/>
            <person name="Jeon C.O."/>
        </authorList>
    </citation>
    <scope>NUCLEOTIDE SEQUENCE [LARGE SCALE GENOMIC DNA]</scope>
    <source>
        <strain evidence="7">HR-E</strain>
    </source>
</reference>
<dbReference type="OrthoDB" id="9782229at2"/>
<feature type="domain" description="OmpA-like" evidence="5">
    <location>
        <begin position="102"/>
        <end position="219"/>
    </location>
</feature>
<organism evidence="6 7">
    <name type="scientific">Amnimonas aquatica</name>
    <dbReference type="NCBI Taxonomy" id="2094561"/>
    <lineage>
        <taxon>Bacteria</taxon>
        <taxon>Pseudomonadati</taxon>
        <taxon>Pseudomonadota</taxon>
        <taxon>Gammaproteobacteria</taxon>
        <taxon>Moraxellales</taxon>
        <taxon>Moraxellaceae</taxon>
        <taxon>Amnimonas</taxon>
    </lineage>
</organism>
<dbReference type="InterPro" id="IPR006665">
    <property type="entry name" value="OmpA-like"/>
</dbReference>
<dbReference type="Proteomes" id="UP000243900">
    <property type="component" value="Unassembled WGS sequence"/>
</dbReference>
<dbReference type="InterPro" id="IPR036737">
    <property type="entry name" value="OmpA-like_sf"/>
</dbReference>
<sequence>MRILVAATIAGALVVTGCTTNPYTGESQVSKGAYGAAIGAALGCGVAAATTKKGKRDDRCLQGAAIGGVAGGGVGVYMDTQEKKLRDRLAGVGVGVQRDKSTGAINLVMPGNITFATAQSSVRADFYPVLDAVADVLKEYKDTTITVSGHTDNVGADAYNQKLSQDRAGSVSSYLVSRGVAAARVSSVGYGKSYPIASNNDEAGRSQNRRVEVRINPPQQ</sequence>
<evidence type="ECO:0000256" key="4">
    <source>
        <dbReference type="PROSITE-ProRule" id="PRU00473"/>
    </source>
</evidence>
<proteinExistence type="predicted"/>
<evidence type="ECO:0000313" key="7">
    <source>
        <dbReference type="Proteomes" id="UP000243900"/>
    </source>
</evidence>
<dbReference type="AlphaFoldDB" id="A0A2P6AUM7"/>
<keyword evidence="2 4" id="KW-0472">Membrane</keyword>
<protein>
    <recommendedName>
        <fullName evidence="5">OmpA-like domain-containing protein</fullName>
    </recommendedName>
</protein>
<dbReference type="GO" id="GO:0009279">
    <property type="term" value="C:cell outer membrane"/>
    <property type="evidence" value="ECO:0007669"/>
    <property type="project" value="UniProtKB-SubCell"/>
</dbReference>
<dbReference type="PANTHER" id="PTHR30329:SF21">
    <property type="entry name" value="LIPOPROTEIN YIAD-RELATED"/>
    <property type="match status" value="1"/>
</dbReference>